<name>A0ABQ6Y9D2_9GAMM</name>
<keyword evidence="2" id="KW-1133">Transmembrane helix</keyword>
<feature type="transmembrane region" description="Helical" evidence="2">
    <location>
        <begin position="12"/>
        <end position="37"/>
    </location>
</feature>
<comment type="caution">
    <text evidence="4">The sequence shown here is derived from an EMBL/GenBank/DDBJ whole genome shotgun (WGS) entry which is preliminary data.</text>
</comment>
<keyword evidence="2" id="KW-0472">Membrane</keyword>
<feature type="transmembrane region" description="Helical" evidence="2">
    <location>
        <begin position="49"/>
        <end position="67"/>
    </location>
</feature>
<dbReference type="RefSeq" id="WP_236564036.1">
    <property type="nucleotide sequence ID" value="NZ_AQPF01000009.1"/>
</dbReference>
<evidence type="ECO:0000313" key="4">
    <source>
        <dbReference type="EMBL" id="KAF0806314.1"/>
    </source>
</evidence>
<organism evidence="4 5">
    <name type="scientific">Alcanivorax xiamenensis</name>
    <dbReference type="NCBI Taxonomy" id="1177156"/>
    <lineage>
        <taxon>Bacteria</taxon>
        <taxon>Pseudomonadati</taxon>
        <taxon>Pseudomonadota</taxon>
        <taxon>Gammaproteobacteria</taxon>
        <taxon>Oceanospirillales</taxon>
        <taxon>Alcanivoracaceae</taxon>
        <taxon>Alcanivorax</taxon>
    </lineage>
</organism>
<feature type="transmembrane region" description="Helical" evidence="2">
    <location>
        <begin position="87"/>
        <end position="107"/>
    </location>
</feature>
<evidence type="ECO:0000256" key="1">
    <source>
        <dbReference type="SAM" id="MobiDB-lite"/>
    </source>
</evidence>
<dbReference type="Pfam" id="PF13386">
    <property type="entry name" value="DsbD_2"/>
    <property type="match status" value="1"/>
</dbReference>
<accession>A0ABQ6Y9D2</accession>
<proteinExistence type="predicted"/>
<evidence type="ECO:0000259" key="3">
    <source>
        <dbReference type="Pfam" id="PF13386"/>
    </source>
</evidence>
<feature type="transmembrane region" description="Helical" evidence="2">
    <location>
        <begin position="173"/>
        <end position="194"/>
    </location>
</feature>
<protein>
    <recommendedName>
        <fullName evidence="3">Urease accessory protein UreH-like transmembrane domain-containing protein</fullName>
    </recommendedName>
</protein>
<dbReference type="PANTHER" id="PTHR42208:SF1">
    <property type="entry name" value="HEAVY METAL TRANSPORTER"/>
    <property type="match status" value="1"/>
</dbReference>
<reference evidence="4 5" key="1">
    <citation type="submission" date="2012-09" db="EMBL/GenBank/DDBJ databases">
        <title>Genome Sequence of alkane-degrading Bacterium Alcanivorax sp. 6-D-6.</title>
        <authorList>
            <person name="Lai Q."/>
            <person name="Shao Z."/>
        </authorList>
    </citation>
    <scope>NUCLEOTIDE SEQUENCE [LARGE SCALE GENOMIC DNA]</scope>
    <source>
        <strain evidence="4 5">6-D-6</strain>
    </source>
</reference>
<dbReference type="InterPro" id="IPR039447">
    <property type="entry name" value="UreH-like_TM_dom"/>
</dbReference>
<keyword evidence="2" id="KW-0812">Transmembrane</keyword>
<dbReference type="EMBL" id="AQPF01000009">
    <property type="protein sequence ID" value="KAF0806314.1"/>
    <property type="molecule type" value="Genomic_DNA"/>
</dbReference>
<sequence>MIVDPLTVALTGALALGVGGALHCAGMCGGIAAALSFSIPEERRCGSRLIAWQGLFGSGRLLTYAGLGALAGGLGGQLSRSSAAGGWHWPALLSALLMVLLTAHFLGRSAPIRALERLGARLWRRLSPLTRRLMPVDHPVKALALGGLWGFLPCGLLYSALVLAAGTGEWGDGALVMGMFGATTLLPVGAAGVFGGQLSRLRRGGGGDDTGVGAGISSTRTARRRPCPSPPLICIKVNDANSGMMPPFPFGALT</sequence>
<keyword evidence="5" id="KW-1185">Reference proteome</keyword>
<evidence type="ECO:0000256" key="2">
    <source>
        <dbReference type="SAM" id="Phobius"/>
    </source>
</evidence>
<evidence type="ECO:0000313" key="5">
    <source>
        <dbReference type="Proteomes" id="UP000771797"/>
    </source>
</evidence>
<gene>
    <name evidence="4" type="ORF">A6D6_01649</name>
</gene>
<feature type="transmembrane region" description="Helical" evidence="2">
    <location>
        <begin position="142"/>
        <end position="167"/>
    </location>
</feature>
<feature type="domain" description="Urease accessory protein UreH-like transmembrane" evidence="3">
    <location>
        <begin position="13"/>
        <end position="202"/>
    </location>
</feature>
<dbReference type="PANTHER" id="PTHR42208">
    <property type="entry name" value="HEAVY METAL TRANSPORTER-RELATED"/>
    <property type="match status" value="1"/>
</dbReference>
<dbReference type="Proteomes" id="UP000771797">
    <property type="component" value="Unassembled WGS sequence"/>
</dbReference>
<feature type="region of interest" description="Disordered" evidence="1">
    <location>
        <begin position="205"/>
        <end position="225"/>
    </location>
</feature>